<dbReference type="PANTHER" id="PTHR48090:SF3">
    <property type="entry name" value="UNDECAPRENYL-PHOSPHATE 4-DEOXY-4-FORMAMIDO-L-ARABINOSE TRANSFERASE"/>
    <property type="match status" value="1"/>
</dbReference>
<evidence type="ECO:0000256" key="5">
    <source>
        <dbReference type="ARBA" id="ARBA00022985"/>
    </source>
</evidence>
<comment type="caution">
    <text evidence="10">The sequence shown here is derived from an EMBL/GenBank/DDBJ whole genome shotgun (WGS) entry which is preliminary data.</text>
</comment>
<evidence type="ECO:0000259" key="9">
    <source>
        <dbReference type="Pfam" id="PF00535"/>
    </source>
</evidence>
<feature type="transmembrane region" description="Helical" evidence="8">
    <location>
        <begin position="256"/>
        <end position="280"/>
    </location>
</feature>
<dbReference type="Pfam" id="PF00535">
    <property type="entry name" value="Glycos_transf_2"/>
    <property type="match status" value="1"/>
</dbReference>
<proteinExistence type="predicted"/>
<name>A0A2T0SEI5_9BACT</name>
<dbReference type="SUPFAM" id="SSF53448">
    <property type="entry name" value="Nucleotide-diphospho-sugar transferases"/>
    <property type="match status" value="1"/>
</dbReference>
<dbReference type="GO" id="GO:0009103">
    <property type="term" value="P:lipopolysaccharide biosynthetic process"/>
    <property type="evidence" value="ECO:0007669"/>
    <property type="project" value="UniProtKB-KW"/>
</dbReference>
<evidence type="ECO:0000313" key="11">
    <source>
        <dbReference type="Proteomes" id="UP000238375"/>
    </source>
</evidence>
<keyword evidence="6 8" id="KW-1133">Transmembrane helix</keyword>
<keyword evidence="1" id="KW-1003">Cell membrane</keyword>
<dbReference type="PANTHER" id="PTHR48090">
    <property type="entry name" value="UNDECAPRENYL-PHOSPHATE 4-DEOXY-4-FORMAMIDO-L-ARABINOSE TRANSFERASE-RELATED"/>
    <property type="match status" value="1"/>
</dbReference>
<evidence type="ECO:0000256" key="1">
    <source>
        <dbReference type="ARBA" id="ARBA00022475"/>
    </source>
</evidence>
<evidence type="ECO:0000256" key="8">
    <source>
        <dbReference type="SAM" id="Phobius"/>
    </source>
</evidence>
<keyword evidence="2" id="KW-0328">Glycosyltransferase</keyword>
<reference evidence="10 11" key="1">
    <citation type="submission" date="2018-03" db="EMBL/GenBank/DDBJ databases">
        <title>Genomic Encyclopedia of Archaeal and Bacterial Type Strains, Phase II (KMG-II): from individual species to whole genera.</title>
        <authorList>
            <person name="Goeker M."/>
        </authorList>
    </citation>
    <scope>NUCLEOTIDE SEQUENCE [LARGE SCALE GENOMIC DNA]</scope>
    <source>
        <strain evidence="10 11">DSM 28354</strain>
    </source>
</reference>
<accession>A0A2T0SEI5</accession>
<evidence type="ECO:0000256" key="2">
    <source>
        <dbReference type="ARBA" id="ARBA00022676"/>
    </source>
</evidence>
<dbReference type="AlphaFoldDB" id="A0A2T0SEI5"/>
<dbReference type="RefSeq" id="WP_106139843.1">
    <property type="nucleotide sequence ID" value="NZ_PVTE01000022.1"/>
</dbReference>
<gene>
    <name evidence="10" type="ORF">CLV58_12248</name>
</gene>
<dbReference type="OrthoDB" id="9807778at2"/>
<keyword evidence="5" id="KW-0448">Lipopolysaccharide biosynthesis</keyword>
<dbReference type="Proteomes" id="UP000238375">
    <property type="component" value="Unassembled WGS sequence"/>
</dbReference>
<keyword evidence="7 8" id="KW-0472">Membrane</keyword>
<evidence type="ECO:0000256" key="7">
    <source>
        <dbReference type="ARBA" id="ARBA00023136"/>
    </source>
</evidence>
<feature type="domain" description="Glycosyltransferase 2-like" evidence="9">
    <location>
        <begin position="4"/>
        <end position="165"/>
    </location>
</feature>
<organism evidence="10 11">
    <name type="scientific">Spirosoma oryzae</name>
    <dbReference type="NCBI Taxonomy" id="1469603"/>
    <lineage>
        <taxon>Bacteria</taxon>
        <taxon>Pseudomonadati</taxon>
        <taxon>Bacteroidota</taxon>
        <taxon>Cytophagia</taxon>
        <taxon>Cytophagales</taxon>
        <taxon>Cytophagaceae</taxon>
        <taxon>Spirosoma</taxon>
    </lineage>
</organism>
<keyword evidence="11" id="KW-1185">Reference proteome</keyword>
<dbReference type="CDD" id="cd04187">
    <property type="entry name" value="DPM1_like_bac"/>
    <property type="match status" value="1"/>
</dbReference>
<sequence length="311" mass="34415">MELTVVIPVYNSEQTIGPLIDRLHDCLSTRLLEVILVNDGSADRSGLVCDQLAGKYPTVRAITLRRNFGEFNAVLCGLTYARGAYTAIIDDDFQNPPEAILTLLDAAVVGQYDVVYSRYAQKQHHWFRNLGSWLVNTLTTASLGKPRDLYLSSFKLIRREVVDEIVRYQGPYPYIDGLIFRVTRHVTSVVVPHMARSEGQSGYTTRKLVGLFLNVFIGYSLWPIRLFTGFGLGLTLLAGLLGLVLLIAGLSRDAGVAGWVLVGWMVLLGLGVQLLFLGVLGEYLGKLFMSQSGLPAFVIRSDSGVDERRKT</sequence>
<dbReference type="InterPro" id="IPR050256">
    <property type="entry name" value="Glycosyltransferase_2"/>
</dbReference>
<evidence type="ECO:0000313" key="10">
    <source>
        <dbReference type="EMBL" id="PRY31753.1"/>
    </source>
</evidence>
<dbReference type="GO" id="GO:0005886">
    <property type="term" value="C:plasma membrane"/>
    <property type="evidence" value="ECO:0007669"/>
    <property type="project" value="TreeGrafter"/>
</dbReference>
<feature type="transmembrane region" description="Helical" evidence="8">
    <location>
        <begin position="226"/>
        <end position="250"/>
    </location>
</feature>
<protein>
    <submittedName>
        <fullName evidence="10">Undecaprenyl-phosphate 4-deoxy-4-formamido-L-arabinose transferase</fullName>
    </submittedName>
</protein>
<evidence type="ECO:0000256" key="6">
    <source>
        <dbReference type="ARBA" id="ARBA00022989"/>
    </source>
</evidence>
<evidence type="ECO:0000256" key="4">
    <source>
        <dbReference type="ARBA" id="ARBA00022692"/>
    </source>
</evidence>
<keyword evidence="3 10" id="KW-0808">Transferase</keyword>
<dbReference type="EMBL" id="PVTE01000022">
    <property type="protein sequence ID" value="PRY31753.1"/>
    <property type="molecule type" value="Genomic_DNA"/>
</dbReference>
<dbReference type="Gene3D" id="3.90.550.10">
    <property type="entry name" value="Spore Coat Polysaccharide Biosynthesis Protein SpsA, Chain A"/>
    <property type="match status" value="1"/>
</dbReference>
<dbReference type="InterPro" id="IPR029044">
    <property type="entry name" value="Nucleotide-diphossugar_trans"/>
</dbReference>
<evidence type="ECO:0000256" key="3">
    <source>
        <dbReference type="ARBA" id="ARBA00022679"/>
    </source>
</evidence>
<dbReference type="GO" id="GO:0099621">
    <property type="term" value="F:undecaprenyl-phosphate 4-deoxy-4-formamido-L-arabinose transferase activity"/>
    <property type="evidence" value="ECO:0007669"/>
    <property type="project" value="TreeGrafter"/>
</dbReference>
<dbReference type="InterPro" id="IPR001173">
    <property type="entry name" value="Glyco_trans_2-like"/>
</dbReference>
<keyword evidence="4 8" id="KW-0812">Transmembrane</keyword>